<dbReference type="OMA" id="CHEPRSI"/>
<dbReference type="AlphaFoldDB" id="A8XTP5"/>
<evidence type="ECO:0000313" key="2">
    <source>
        <dbReference type="EMBL" id="CAP36021.1"/>
    </source>
</evidence>
<dbReference type="Pfam" id="PF12760">
    <property type="entry name" value="Zn_ribbon_IS1595"/>
    <property type="match status" value="1"/>
</dbReference>
<accession>A8XTP5</accession>
<dbReference type="eggNOG" id="ENOG502QS5U">
    <property type="taxonomic scope" value="Eukaryota"/>
</dbReference>
<dbReference type="InParanoid" id="A8XTP5"/>
<dbReference type="WormBase" id="CBG18604">
    <property type="protein sequence ID" value="CBP10930"/>
    <property type="gene ID" value="WBGene00037991"/>
</dbReference>
<name>A8XTP5_CAEBR</name>
<dbReference type="PANTHER" id="PTHR47163">
    <property type="entry name" value="DDE_TNP_IS1595 DOMAIN-CONTAINING PROTEIN"/>
    <property type="match status" value="1"/>
</dbReference>
<sequence length="321" mass="37224">MSAQAALLSLRSFNLFSGWPEVASMTKDEFDDYLAAKGLFWKNRPCPNCHEPRSITHEISESGEPIRFKFECYKRKCKASRLVVKVGLLKDTFFEGLHCDRKKRFLFSFLYVTSSMKVEEMARNVEVDPNTCVQWGQWIRDVMAENFNNPAIQIGGVEEDFFLQLAPIDETNIVKRKHNVGRMVRDGWLVGGIQDGTRSVFVEITGRRDQASLEAIITRYVTRGTTIRTDCWGGYNGLAALGYVHETVNHSLNFVNPTTGVHTQRVESLWSQLKKEIKPKCGLRGDNWDDHWFQALWMFKYHEESKFYELWKQISEKYPLN</sequence>
<dbReference type="Proteomes" id="UP000008549">
    <property type="component" value="Unassembled WGS sequence"/>
</dbReference>
<dbReference type="EMBL" id="HE601466">
    <property type="protein sequence ID" value="CAP36021.1"/>
    <property type="molecule type" value="Genomic_DNA"/>
</dbReference>
<evidence type="ECO:0000259" key="1">
    <source>
        <dbReference type="SMART" id="SM01126"/>
    </source>
</evidence>
<dbReference type="HOGENOM" id="CLU_044348_0_0_1"/>
<dbReference type="PANTHER" id="PTHR47163:SF3">
    <property type="entry name" value="PROTEIN CBG18017"/>
    <property type="match status" value="1"/>
</dbReference>
<feature type="domain" description="ISXO2-like transposase" evidence="1">
    <location>
        <begin position="164"/>
        <end position="300"/>
    </location>
</feature>
<dbReference type="InterPro" id="IPR053164">
    <property type="entry name" value="IS1016-like_transposase"/>
</dbReference>
<dbReference type="NCBIfam" id="NF033547">
    <property type="entry name" value="transpos_IS1595"/>
    <property type="match status" value="1"/>
</dbReference>
<gene>
    <name evidence="2 4" type="ORF">CBG18604</name>
    <name evidence="2" type="ORF">CBG_18604</name>
</gene>
<dbReference type="InterPro" id="IPR024442">
    <property type="entry name" value="Transposase_Zn_ribbon"/>
</dbReference>
<dbReference type="STRING" id="6238.A8XTP5"/>
<dbReference type="InterPro" id="IPR024445">
    <property type="entry name" value="Tnp_ISXO2-like"/>
</dbReference>
<keyword evidence="3" id="KW-1185">Reference proteome</keyword>
<organism evidence="2 3">
    <name type="scientific">Caenorhabditis briggsae</name>
    <dbReference type="NCBI Taxonomy" id="6238"/>
    <lineage>
        <taxon>Eukaryota</taxon>
        <taxon>Metazoa</taxon>
        <taxon>Ecdysozoa</taxon>
        <taxon>Nematoda</taxon>
        <taxon>Chromadorea</taxon>
        <taxon>Rhabditida</taxon>
        <taxon>Rhabditina</taxon>
        <taxon>Rhabditomorpha</taxon>
        <taxon>Rhabditoidea</taxon>
        <taxon>Rhabditidae</taxon>
        <taxon>Peloderinae</taxon>
        <taxon>Caenorhabditis</taxon>
    </lineage>
</organism>
<reference evidence="2 3" key="1">
    <citation type="journal article" date="2003" name="PLoS Biol.">
        <title>The genome sequence of Caenorhabditis briggsae: a platform for comparative genomics.</title>
        <authorList>
            <person name="Stein L.D."/>
            <person name="Bao Z."/>
            <person name="Blasiar D."/>
            <person name="Blumenthal T."/>
            <person name="Brent M.R."/>
            <person name="Chen N."/>
            <person name="Chinwalla A."/>
            <person name="Clarke L."/>
            <person name="Clee C."/>
            <person name="Coghlan A."/>
            <person name="Coulson A."/>
            <person name="D'Eustachio P."/>
            <person name="Fitch D.H."/>
            <person name="Fulton L.A."/>
            <person name="Fulton R.E."/>
            <person name="Griffiths-Jones S."/>
            <person name="Harris T.W."/>
            <person name="Hillier L.W."/>
            <person name="Kamath R."/>
            <person name="Kuwabara P.E."/>
            <person name="Mardis E.R."/>
            <person name="Marra M.A."/>
            <person name="Miner T.L."/>
            <person name="Minx P."/>
            <person name="Mullikin J.C."/>
            <person name="Plumb R.W."/>
            <person name="Rogers J."/>
            <person name="Schein J.E."/>
            <person name="Sohrmann M."/>
            <person name="Spieth J."/>
            <person name="Stajich J.E."/>
            <person name="Wei C."/>
            <person name="Willey D."/>
            <person name="Wilson R.K."/>
            <person name="Durbin R."/>
            <person name="Waterston R.H."/>
        </authorList>
    </citation>
    <scope>NUCLEOTIDE SEQUENCE [LARGE SCALE GENOMIC DNA]</scope>
    <source>
        <strain evidence="2 3">AF16</strain>
    </source>
</reference>
<dbReference type="SMART" id="SM01126">
    <property type="entry name" value="DDE_Tnp_IS1595"/>
    <property type="match status" value="1"/>
</dbReference>
<dbReference type="Pfam" id="PF12762">
    <property type="entry name" value="DDE_Tnp_IS1595"/>
    <property type="match status" value="1"/>
</dbReference>
<evidence type="ECO:0000313" key="4">
    <source>
        <dbReference type="WormBase" id="CBG18604"/>
    </source>
</evidence>
<evidence type="ECO:0000313" key="3">
    <source>
        <dbReference type="Proteomes" id="UP000008549"/>
    </source>
</evidence>
<dbReference type="GeneID" id="8580392"/>
<reference evidence="2 3" key="2">
    <citation type="journal article" date="2011" name="PLoS Genet.">
        <title>Caenorhabditis briggsae recombinant inbred line genotypes reveal inter-strain incompatibility and the evolution of recombination.</title>
        <authorList>
            <person name="Ross J.A."/>
            <person name="Koboldt D.C."/>
            <person name="Staisch J.E."/>
            <person name="Chamberlin H.M."/>
            <person name="Gupta B.P."/>
            <person name="Miller R.D."/>
            <person name="Baird S.E."/>
            <person name="Haag E.S."/>
        </authorList>
    </citation>
    <scope>NUCLEOTIDE SEQUENCE [LARGE SCALE GENOMIC DNA]</scope>
    <source>
        <strain evidence="2 3">AF16</strain>
    </source>
</reference>
<proteinExistence type="predicted"/>
<protein>
    <submittedName>
        <fullName evidence="2">Protein CBG18604</fullName>
    </submittedName>
</protein>
<dbReference type="CTD" id="8580392"/>
<dbReference type="RefSeq" id="XP_002638395.1">
    <property type="nucleotide sequence ID" value="XM_002638349.1"/>
</dbReference>
<dbReference type="KEGG" id="cbr:CBG_18604"/>